<keyword evidence="1" id="KW-0472">Membrane</keyword>
<feature type="transmembrane region" description="Helical" evidence="1">
    <location>
        <begin position="134"/>
        <end position="153"/>
    </location>
</feature>
<feature type="transmembrane region" description="Helical" evidence="1">
    <location>
        <begin position="80"/>
        <end position="98"/>
    </location>
</feature>
<accession>A0A385SNL8</accession>
<dbReference type="Proteomes" id="UP000266183">
    <property type="component" value="Chromosome"/>
</dbReference>
<protein>
    <recommendedName>
        <fullName evidence="4">DoxX family protein</fullName>
    </recommendedName>
</protein>
<evidence type="ECO:0008006" key="4">
    <source>
        <dbReference type="Google" id="ProtNLM"/>
    </source>
</evidence>
<dbReference type="OrthoDB" id="654744at2"/>
<feature type="transmembrane region" description="Helical" evidence="1">
    <location>
        <begin position="158"/>
        <end position="180"/>
    </location>
</feature>
<evidence type="ECO:0000313" key="3">
    <source>
        <dbReference type="Proteomes" id="UP000266183"/>
    </source>
</evidence>
<organism evidence="2 3">
    <name type="scientific">Chryseolinea soli</name>
    <dbReference type="NCBI Taxonomy" id="2321403"/>
    <lineage>
        <taxon>Bacteria</taxon>
        <taxon>Pseudomonadati</taxon>
        <taxon>Bacteroidota</taxon>
        <taxon>Cytophagia</taxon>
        <taxon>Cytophagales</taxon>
        <taxon>Fulvivirgaceae</taxon>
        <taxon>Chryseolinea</taxon>
    </lineage>
</organism>
<dbReference type="AlphaFoldDB" id="A0A385SNL8"/>
<sequence length="363" mass="41146">MNARSFLQKFVACFLAGLSVMAATLRIGRRFISPWIPLPVIAAFAFIFFVSAIVLAVVWHRREKAKAPDASSPLWMQLNFWQALLRYAVALDLSMFGWQKIFHLQMVSPLGLLDLPFSSLSGEDLTWSYFGHSYPMVVAIGSLQILGSFLLLFNRTRLLALFTLLPVLLNIVLIDFFYGLDWGERLYASVIFGELLYLLLSEYDRLVEFFFKAQTAMPSVVFKNMHIKKGMRLSVIGIPLLLIAAYENPDKHPSLTGKYNVTKLQLNHATLKPGTCQDSVLTTVYLDVGNDVVFEFNNPERRLIGHYTYAEQTGKLDAAWHYPPTFHTPLQAILTSQNDSDLTLTGTMGEDQIIIEMHKIRGR</sequence>
<reference evidence="3" key="1">
    <citation type="submission" date="2018-09" db="EMBL/GenBank/DDBJ databases">
        <title>Chryseolinea sp. KIS68-18 isolated from soil.</title>
        <authorList>
            <person name="Weon H.-Y."/>
            <person name="Kwon S.-W."/>
            <person name="Lee S.A."/>
        </authorList>
    </citation>
    <scope>NUCLEOTIDE SEQUENCE [LARGE SCALE GENOMIC DNA]</scope>
    <source>
        <strain evidence="3">KIS68-18</strain>
    </source>
</reference>
<feature type="transmembrane region" description="Helical" evidence="1">
    <location>
        <begin position="38"/>
        <end position="59"/>
    </location>
</feature>
<gene>
    <name evidence="2" type="ORF">D4L85_15300</name>
</gene>
<keyword evidence="1" id="KW-1133">Transmembrane helix</keyword>
<evidence type="ECO:0000313" key="2">
    <source>
        <dbReference type="EMBL" id="AYB31847.1"/>
    </source>
</evidence>
<dbReference type="KEGG" id="chk:D4L85_15300"/>
<dbReference type="RefSeq" id="WP_119755108.1">
    <property type="nucleotide sequence ID" value="NZ_CP032382.1"/>
</dbReference>
<keyword evidence="1" id="KW-0812">Transmembrane</keyword>
<name>A0A385SNL8_9BACT</name>
<proteinExistence type="predicted"/>
<evidence type="ECO:0000256" key="1">
    <source>
        <dbReference type="SAM" id="Phobius"/>
    </source>
</evidence>
<keyword evidence="3" id="KW-1185">Reference proteome</keyword>
<dbReference type="EMBL" id="CP032382">
    <property type="protein sequence ID" value="AYB31847.1"/>
    <property type="molecule type" value="Genomic_DNA"/>
</dbReference>